<feature type="compositionally biased region" description="Acidic residues" evidence="7">
    <location>
        <begin position="435"/>
        <end position="444"/>
    </location>
</feature>
<feature type="repeat" description="WD" evidence="6">
    <location>
        <begin position="174"/>
        <end position="210"/>
    </location>
</feature>
<evidence type="ECO:0000256" key="2">
    <source>
        <dbReference type="ARBA" id="ARBA00022574"/>
    </source>
</evidence>
<dbReference type="PROSITE" id="PS00678">
    <property type="entry name" value="WD_REPEATS_1"/>
    <property type="match status" value="2"/>
</dbReference>
<comment type="subcellular location">
    <subcellularLocation>
        <location evidence="1">Nucleus</location>
    </subcellularLocation>
</comment>
<dbReference type="InterPro" id="IPR050459">
    <property type="entry name" value="WD_repeat_RBAP46/RBAP48/MSI1"/>
</dbReference>
<accession>A0A1E4SW21</accession>
<dbReference type="STRING" id="983967.A0A1E4SW21"/>
<reference evidence="10" key="1">
    <citation type="submission" date="2016-04" db="EMBL/GenBank/DDBJ databases">
        <title>Comparative genomics of biotechnologically important yeasts.</title>
        <authorList>
            <consortium name="DOE Joint Genome Institute"/>
            <person name="Riley R."/>
            <person name="Haridas S."/>
            <person name="Wolfe K.H."/>
            <person name="Lopes M.R."/>
            <person name="Hittinger C.T."/>
            <person name="Goker M."/>
            <person name="Salamov A."/>
            <person name="Wisecaver J."/>
            <person name="Long T.M."/>
            <person name="Aerts A.L."/>
            <person name="Barry K."/>
            <person name="Choi C."/>
            <person name="Clum A."/>
            <person name="Coughlan A.Y."/>
            <person name="Deshpande S."/>
            <person name="Douglass A.P."/>
            <person name="Hanson S.J."/>
            <person name="Klenk H.-P."/>
            <person name="Labutti K."/>
            <person name="Lapidus A."/>
            <person name="Lindquist E."/>
            <person name="Lipzen A."/>
            <person name="Meier-Kolthoff J.P."/>
            <person name="Ohm R.A."/>
            <person name="Otillar R.P."/>
            <person name="Pangilinan J."/>
            <person name="Peng Y."/>
            <person name="Rokas A."/>
            <person name="Rosa C.A."/>
            <person name="Scheuner C."/>
            <person name="Sibirny A.A."/>
            <person name="Slot J.C."/>
            <person name="Stielow J.B."/>
            <person name="Sun H."/>
            <person name="Kurtzman C.P."/>
            <person name="Blackwell M."/>
            <person name="Grigoriev I.V."/>
            <person name="Jeffries T.W."/>
        </authorList>
    </citation>
    <scope>NUCLEOTIDE SEQUENCE [LARGE SCALE GENOMIC DNA]</scope>
    <source>
        <strain evidence="10">NRRL YB-2248</strain>
    </source>
</reference>
<dbReference type="SUPFAM" id="SSF50978">
    <property type="entry name" value="WD40 repeat-like"/>
    <property type="match status" value="1"/>
</dbReference>
<dbReference type="InterPro" id="IPR019775">
    <property type="entry name" value="WD40_repeat_CS"/>
</dbReference>
<feature type="repeat" description="WD" evidence="6">
    <location>
        <begin position="316"/>
        <end position="348"/>
    </location>
</feature>
<dbReference type="GO" id="GO:0006325">
    <property type="term" value="P:chromatin organization"/>
    <property type="evidence" value="ECO:0007669"/>
    <property type="project" value="UniProtKB-KW"/>
</dbReference>
<keyword evidence="5" id="KW-0539">Nucleus</keyword>
<dbReference type="InterPro" id="IPR015943">
    <property type="entry name" value="WD40/YVTN_repeat-like_dom_sf"/>
</dbReference>
<dbReference type="AlphaFoldDB" id="A0A1E4SW21"/>
<dbReference type="Pfam" id="PF00400">
    <property type="entry name" value="WD40"/>
    <property type="match status" value="4"/>
</dbReference>
<dbReference type="Pfam" id="PF12265">
    <property type="entry name" value="CAF1C_H4-bd"/>
    <property type="match status" value="1"/>
</dbReference>
<proteinExistence type="predicted"/>
<name>A0A1E4SW21_9ASCO</name>
<evidence type="ECO:0000313" key="9">
    <source>
        <dbReference type="EMBL" id="ODV83684.1"/>
    </source>
</evidence>
<dbReference type="Proteomes" id="UP000094801">
    <property type="component" value="Unassembled WGS sequence"/>
</dbReference>
<dbReference type="OrthoDB" id="427795at2759"/>
<feature type="domain" description="Histone-binding protein RBBP4-like N-terminal" evidence="8">
    <location>
        <begin position="30"/>
        <end position="99"/>
    </location>
</feature>
<dbReference type="PROSITE" id="PS50082">
    <property type="entry name" value="WD_REPEATS_2"/>
    <property type="match status" value="3"/>
</dbReference>
<evidence type="ECO:0000259" key="8">
    <source>
        <dbReference type="Pfam" id="PF12265"/>
    </source>
</evidence>
<keyword evidence="4" id="KW-0156">Chromatin regulator</keyword>
<evidence type="ECO:0000256" key="7">
    <source>
        <dbReference type="SAM" id="MobiDB-lite"/>
    </source>
</evidence>
<keyword evidence="2 6" id="KW-0853">WD repeat</keyword>
<evidence type="ECO:0000256" key="1">
    <source>
        <dbReference type="ARBA" id="ARBA00004123"/>
    </source>
</evidence>
<dbReference type="InterPro" id="IPR001680">
    <property type="entry name" value="WD40_rpt"/>
</dbReference>
<dbReference type="InterPro" id="IPR020472">
    <property type="entry name" value="WD40_PAC1"/>
</dbReference>
<dbReference type="InterPro" id="IPR036322">
    <property type="entry name" value="WD40_repeat_dom_sf"/>
</dbReference>
<organism evidence="9 10">
    <name type="scientific">[Candida] arabinofermentans NRRL YB-2248</name>
    <dbReference type="NCBI Taxonomy" id="983967"/>
    <lineage>
        <taxon>Eukaryota</taxon>
        <taxon>Fungi</taxon>
        <taxon>Dikarya</taxon>
        <taxon>Ascomycota</taxon>
        <taxon>Saccharomycotina</taxon>
        <taxon>Pichiomycetes</taxon>
        <taxon>Pichiales</taxon>
        <taxon>Pichiaceae</taxon>
        <taxon>Ogataea</taxon>
        <taxon>Ogataea/Candida clade</taxon>
    </lineage>
</organism>
<feature type="repeat" description="WD" evidence="6">
    <location>
        <begin position="272"/>
        <end position="314"/>
    </location>
</feature>
<dbReference type="PROSITE" id="PS50294">
    <property type="entry name" value="WD_REPEATS_REGION"/>
    <property type="match status" value="2"/>
</dbReference>
<keyword evidence="10" id="KW-1185">Reference proteome</keyword>
<dbReference type="GO" id="GO:0005634">
    <property type="term" value="C:nucleus"/>
    <property type="evidence" value="ECO:0007669"/>
    <property type="project" value="UniProtKB-SubCell"/>
</dbReference>
<feature type="compositionally biased region" description="Acidic residues" evidence="7">
    <location>
        <begin position="415"/>
        <end position="427"/>
    </location>
</feature>
<protein>
    <recommendedName>
        <fullName evidence="8">Histone-binding protein RBBP4-like N-terminal domain-containing protein</fullName>
    </recommendedName>
</protein>
<evidence type="ECO:0000256" key="5">
    <source>
        <dbReference type="ARBA" id="ARBA00023242"/>
    </source>
</evidence>
<gene>
    <name evidence="9" type="ORF">CANARDRAFT_9248</name>
</gene>
<dbReference type="InterPro" id="IPR022052">
    <property type="entry name" value="Histone-bd_RBBP4-like_N"/>
</dbReference>
<keyword evidence="3" id="KW-0677">Repeat</keyword>
<sequence>MTSVTPQLAPEAKVLDIKEKYQLAEKITNEEYKIWKKTSPMLYDLMYSQSLDWPSLTVEWTKDYKVDPSRQTLLANIMIGTHTTGSAQNHLKHYTVELPAATSPDYQPVTDTPPTPINRKGNQFDLVREWEHPGEVNKLRLNHDLGLIATQTNYGDILIYDFNKKDSSTFEKTLKFHSKEGFGLEWNPDYETGQLLSSSEDHKIALWDLKLNPDAKVLKPIRTFETHDSIVNDVSWNKQIKNLFASVGDDKSLQIHDLRMSTTNYKPVVSVSEAHDDTINAVEFNPEIGTLLATGSSDGFVSCWDLRNMSTPIRKLYGHSTSVINLKFKDTLLMSSSIDTRVLIWNLNRLNDGEFDLKEYEKKKSDYVDPCLVFMHGGHTGRICEADWHPVLNNVVVSCAEDNLMEVWRPRHVESEEEEDEEEEEEESSKAVEEEAKDEDAEMS</sequence>
<dbReference type="SMART" id="SM00320">
    <property type="entry name" value="WD40"/>
    <property type="match status" value="6"/>
</dbReference>
<dbReference type="Gene3D" id="2.130.10.10">
    <property type="entry name" value="YVTN repeat-like/Quinoprotein amine dehydrogenase"/>
    <property type="match status" value="1"/>
</dbReference>
<evidence type="ECO:0000256" key="6">
    <source>
        <dbReference type="PROSITE-ProRule" id="PRU00221"/>
    </source>
</evidence>
<evidence type="ECO:0000256" key="3">
    <source>
        <dbReference type="ARBA" id="ARBA00022737"/>
    </source>
</evidence>
<dbReference type="PANTHER" id="PTHR22850">
    <property type="entry name" value="WD40 REPEAT FAMILY"/>
    <property type="match status" value="1"/>
</dbReference>
<evidence type="ECO:0000313" key="10">
    <source>
        <dbReference type="Proteomes" id="UP000094801"/>
    </source>
</evidence>
<dbReference type="EMBL" id="KV453861">
    <property type="protein sequence ID" value="ODV83684.1"/>
    <property type="molecule type" value="Genomic_DNA"/>
</dbReference>
<dbReference type="PRINTS" id="PR00320">
    <property type="entry name" value="GPROTEINBRPT"/>
</dbReference>
<evidence type="ECO:0000256" key="4">
    <source>
        <dbReference type="ARBA" id="ARBA00022853"/>
    </source>
</evidence>
<feature type="region of interest" description="Disordered" evidence="7">
    <location>
        <begin position="410"/>
        <end position="444"/>
    </location>
</feature>